<dbReference type="SMART" id="SM00812">
    <property type="entry name" value="Alpha_L_fucos"/>
    <property type="match status" value="1"/>
</dbReference>
<dbReference type="InterPro" id="IPR017853">
    <property type="entry name" value="GH"/>
</dbReference>
<protein>
    <recommendedName>
        <fullName evidence="2">alpha-L-fucosidase</fullName>
        <ecNumber evidence="2">3.2.1.51</ecNumber>
    </recommendedName>
</protein>
<evidence type="ECO:0000256" key="1">
    <source>
        <dbReference type="ARBA" id="ARBA00007951"/>
    </source>
</evidence>
<dbReference type="InterPro" id="IPR013780">
    <property type="entry name" value="Glyco_hydro_b"/>
</dbReference>
<proteinExistence type="inferred from homology"/>
<feature type="non-terminal residue" evidence="9">
    <location>
        <position position="531"/>
    </location>
</feature>
<dbReference type="Pfam" id="PF16757">
    <property type="entry name" value="Fucosidase_C"/>
    <property type="match status" value="1"/>
</dbReference>
<evidence type="ECO:0000256" key="4">
    <source>
        <dbReference type="ARBA" id="ARBA00022801"/>
    </source>
</evidence>
<comment type="similarity">
    <text evidence="1">Belongs to the glycosyl hydrolase 29 family.</text>
</comment>
<reference evidence="9 10" key="1">
    <citation type="journal article" date="2024" name="Appl. Environ. Microbiol.">
        <title>Pontiella agarivorans sp. nov., a novel marine anaerobic bacterium capable of degrading macroalgal polysaccharides and fixing nitrogen.</title>
        <authorList>
            <person name="Liu N."/>
            <person name="Kivenson V."/>
            <person name="Peng X."/>
            <person name="Cui Z."/>
            <person name="Lankiewicz T.S."/>
            <person name="Gosselin K.M."/>
            <person name="English C.J."/>
            <person name="Blair E.M."/>
            <person name="O'Malley M.A."/>
            <person name="Valentine D.L."/>
        </authorList>
    </citation>
    <scope>NUCLEOTIDE SEQUENCE [LARGE SCALE GENOMIC DNA]</scope>
    <source>
        <strain evidence="9 10">NLcol2</strain>
    </source>
</reference>
<dbReference type="RefSeq" id="WP_322607624.1">
    <property type="nucleotide sequence ID" value="NZ_JARVCO010000006.1"/>
</dbReference>
<dbReference type="PANTHER" id="PTHR10030:SF37">
    <property type="entry name" value="ALPHA-L-FUCOSIDASE-RELATED"/>
    <property type="match status" value="1"/>
</dbReference>
<name>A0ABU5MV43_9BACT</name>
<dbReference type="Pfam" id="PF01120">
    <property type="entry name" value="Alpha_L_fucos"/>
    <property type="match status" value="1"/>
</dbReference>
<dbReference type="EC" id="3.2.1.51" evidence="2"/>
<dbReference type="InterPro" id="IPR031919">
    <property type="entry name" value="Fucosidase_C"/>
</dbReference>
<evidence type="ECO:0000259" key="8">
    <source>
        <dbReference type="Pfam" id="PF16757"/>
    </source>
</evidence>
<dbReference type="PANTHER" id="PTHR10030">
    <property type="entry name" value="ALPHA-L-FUCOSIDASE"/>
    <property type="match status" value="1"/>
</dbReference>
<dbReference type="Gene3D" id="2.60.40.1180">
    <property type="entry name" value="Golgi alpha-mannosidase II"/>
    <property type="match status" value="1"/>
</dbReference>
<evidence type="ECO:0000256" key="6">
    <source>
        <dbReference type="SAM" id="SignalP"/>
    </source>
</evidence>
<keyword evidence="5" id="KW-0326">Glycosidase</keyword>
<dbReference type="SUPFAM" id="SSF51445">
    <property type="entry name" value="(Trans)glycosidases"/>
    <property type="match status" value="1"/>
</dbReference>
<accession>A0ABU5MV43</accession>
<evidence type="ECO:0000256" key="2">
    <source>
        <dbReference type="ARBA" id="ARBA00012662"/>
    </source>
</evidence>
<evidence type="ECO:0000256" key="3">
    <source>
        <dbReference type="ARBA" id="ARBA00022729"/>
    </source>
</evidence>
<keyword evidence="3 6" id="KW-0732">Signal</keyword>
<organism evidence="9 10">
    <name type="scientific">Pontiella agarivorans</name>
    <dbReference type="NCBI Taxonomy" id="3038953"/>
    <lineage>
        <taxon>Bacteria</taxon>
        <taxon>Pseudomonadati</taxon>
        <taxon>Kiritimatiellota</taxon>
        <taxon>Kiritimatiellia</taxon>
        <taxon>Kiritimatiellales</taxon>
        <taxon>Pontiellaceae</taxon>
        <taxon>Pontiella</taxon>
    </lineage>
</organism>
<dbReference type="Proteomes" id="UP001290861">
    <property type="component" value="Unassembled WGS sequence"/>
</dbReference>
<feature type="signal peptide" evidence="6">
    <location>
        <begin position="1"/>
        <end position="26"/>
    </location>
</feature>
<feature type="domain" description="Glycoside hydrolase family 29 N-terminal" evidence="7">
    <location>
        <begin position="30"/>
        <end position="405"/>
    </location>
</feature>
<dbReference type="Gene3D" id="3.20.20.80">
    <property type="entry name" value="Glycosidases"/>
    <property type="match status" value="1"/>
</dbReference>
<evidence type="ECO:0000259" key="7">
    <source>
        <dbReference type="Pfam" id="PF01120"/>
    </source>
</evidence>
<gene>
    <name evidence="9" type="ORF">P9H32_04215</name>
</gene>
<comment type="caution">
    <text evidence="9">The sequence shown here is derived from an EMBL/GenBank/DDBJ whole genome shotgun (WGS) entry which is preliminary data.</text>
</comment>
<feature type="chain" id="PRO_5046236847" description="alpha-L-fucosidase" evidence="6">
    <location>
        <begin position="27"/>
        <end position="531"/>
    </location>
</feature>
<evidence type="ECO:0000313" key="10">
    <source>
        <dbReference type="Proteomes" id="UP001290861"/>
    </source>
</evidence>
<dbReference type="InterPro" id="IPR057739">
    <property type="entry name" value="Glyco_hydro_29_N"/>
</dbReference>
<dbReference type="EMBL" id="JARVCO010000006">
    <property type="protein sequence ID" value="MDZ8117821.1"/>
    <property type="molecule type" value="Genomic_DNA"/>
</dbReference>
<evidence type="ECO:0000313" key="9">
    <source>
        <dbReference type="EMBL" id="MDZ8117821.1"/>
    </source>
</evidence>
<keyword evidence="10" id="KW-1185">Reference proteome</keyword>
<dbReference type="InterPro" id="IPR000933">
    <property type="entry name" value="Glyco_hydro_29"/>
</dbReference>
<sequence>MKKMHLQPGYLIVLGMVTLCQSGAIAMGRAQTLPVIEPNAESLKANFQDPEWFRDAKLGIYTHWGPVTEALKFEDPLNTGQLGWYGMQMYLPGSRGFAYHEKYWGGTAKTGFKDIIPHFKAENFDPEVWADLFEMAGARFAGPVSTHHDGFYMWDSDINPYNAAKMGPKRDVCGEMAKALRKRDIKFIGTFHHGFTYRYYEGAWNFDGAEAPELYGKERYPISETYIDDDGFRWVKYKWQGESEWKKIPRDYQEHWRDVVAEFVDKYEPDLLWFDFGLGWMDPDIQNQMFANFYNKAHAYGQPQPTVAHKSRRDDPLYYGTLDLERGNMPRLTAYPWLSDTSPSAWFYYPNPRMQSDDIVVDMFVDIVAKNGCMLLNVGPDHTGTIPPEFMSGLKALGAFNDLCGEGIFETRPWFTYGEGVTKTITGHQGAANSLAHEGSNFTEEDVRYTQSKDGKTVYAFAMDWPADHTLTLKSVCVDEVGKKAKVELFGHGVVNYTINEDKTLTIDLPENAPNPNCNGFKISNMKLSWQ</sequence>
<feature type="domain" description="Alpha-L-fucosidase C-terminal" evidence="8">
    <location>
        <begin position="443"/>
        <end position="514"/>
    </location>
</feature>
<keyword evidence="4" id="KW-0378">Hydrolase</keyword>
<evidence type="ECO:0000256" key="5">
    <source>
        <dbReference type="ARBA" id="ARBA00023295"/>
    </source>
</evidence>